<proteinExistence type="predicted"/>
<keyword evidence="2 4" id="KW-0238">DNA-binding</keyword>
<sequence>MSRSARTGDDLDPRVERSRRVIRQAALDELAERGYGGFTIESVAARAGVGKSTVYRHWGNGLALITDALETLNEQPRPDAGDGAPRQRVERLLQHLTEALADPVLSATIPALVEAAEHEPAVRTFYRDYSARRRQSVVDAVTAGITAGDFAPGLDPDLASLALVGPIFYCRLITGQPFDPARISELVDHVLGPARTA</sequence>
<dbReference type="InterPro" id="IPR009057">
    <property type="entry name" value="Homeodomain-like_sf"/>
</dbReference>
<protein>
    <submittedName>
        <fullName evidence="6">TetR family transcriptional regulator</fullName>
    </submittedName>
</protein>
<dbReference type="RefSeq" id="WP_142048813.1">
    <property type="nucleotide sequence ID" value="NZ_VFPA01000001.1"/>
</dbReference>
<organism evidence="6 7">
    <name type="scientific">Pseudonocardia kunmingensis</name>
    <dbReference type="NCBI Taxonomy" id="630975"/>
    <lineage>
        <taxon>Bacteria</taxon>
        <taxon>Bacillati</taxon>
        <taxon>Actinomycetota</taxon>
        <taxon>Actinomycetes</taxon>
        <taxon>Pseudonocardiales</taxon>
        <taxon>Pseudonocardiaceae</taxon>
        <taxon>Pseudonocardia</taxon>
    </lineage>
</organism>
<dbReference type="InterPro" id="IPR001647">
    <property type="entry name" value="HTH_TetR"/>
</dbReference>
<keyword evidence="1" id="KW-0805">Transcription regulation</keyword>
<dbReference type="Proteomes" id="UP000315677">
    <property type="component" value="Unassembled WGS sequence"/>
</dbReference>
<dbReference type="InterPro" id="IPR011075">
    <property type="entry name" value="TetR_C"/>
</dbReference>
<dbReference type="SUPFAM" id="SSF48498">
    <property type="entry name" value="Tetracyclin repressor-like, C-terminal domain"/>
    <property type="match status" value="1"/>
</dbReference>
<evidence type="ECO:0000313" key="6">
    <source>
        <dbReference type="EMBL" id="TQM14408.1"/>
    </source>
</evidence>
<keyword evidence="3" id="KW-0804">Transcription</keyword>
<evidence type="ECO:0000313" key="7">
    <source>
        <dbReference type="Proteomes" id="UP000315677"/>
    </source>
</evidence>
<dbReference type="InterPro" id="IPR050109">
    <property type="entry name" value="HTH-type_TetR-like_transc_reg"/>
</dbReference>
<evidence type="ECO:0000259" key="5">
    <source>
        <dbReference type="PROSITE" id="PS50977"/>
    </source>
</evidence>
<reference evidence="6 7" key="1">
    <citation type="submission" date="2019-06" db="EMBL/GenBank/DDBJ databases">
        <title>Sequencing the genomes of 1000 actinobacteria strains.</title>
        <authorList>
            <person name="Klenk H.-P."/>
        </authorList>
    </citation>
    <scope>NUCLEOTIDE SEQUENCE [LARGE SCALE GENOMIC DNA]</scope>
    <source>
        <strain evidence="6 7">DSM 45301</strain>
    </source>
</reference>
<dbReference type="PROSITE" id="PS50977">
    <property type="entry name" value="HTH_TETR_2"/>
    <property type="match status" value="1"/>
</dbReference>
<dbReference type="PANTHER" id="PTHR30055">
    <property type="entry name" value="HTH-TYPE TRANSCRIPTIONAL REGULATOR RUTR"/>
    <property type="match status" value="1"/>
</dbReference>
<dbReference type="GO" id="GO:0003700">
    <property type="term" value="F:DNA-binding transcription factor activity"/>
    <property type="evidence" value="ECO:0007669"/>
    <property type="project" value="TreeGrafter"/>
</dbReference>
<dbReference type="Pfam" id="PF16859">
    <property type="entry name" value="TetR_C_11"/>
    <property type="match status" value="1"/>
</dbReference>
<comment type="caution">
    <text evidence="6">The sequence shown here is derived from an EMBL/GenBank/DDBJ whole genome shotgun (WGS) entry which is preliminary data.</text>
</comment>
<evidence type="ECO:0000256" key="3">
    <source>
        <dbReference type="ARBA" id="ARBA00023163"/>
    </source>
</evidence>
<dbReference type="Gene3D" id="1.10.357.10">
    <property type="entry name" value="Tetracycline Repressor, domain 2"/>
    <property type="match status" value="1"/>
</dbReference>
<accession>A0A543DYK7</accession>
<dbReference type="Pfam" id="PF00440">
    <property type="entry name" value="TetR_N"/>
    <property type="match status" value="1"/>
</dbReference>
<evidence type="ECO:0000256" key="1">
    <source>
        <dbReference type="ARBA" id="ARBA00023015"/>
    </source>
</evidence>
<dbReference type="PRINTS" id="PR00455">
    <property type="entry name" value="HTHTETR"/>
</dbReference>
<name>A0A543DYK7_9PSEU</name>
<dbReference type="Gene3D" id="1.10.10.60">
    <property type="entry name" value="Homeodomain-like"/>
    <property type="match status" value="1"/>
</dbReference>
<dbReference type="AlphaFoldDB" id="A0A543DYK7"/>
<evidence type="ECO:0000256" key="4">
    <source>
        <dbReference type="PROSITE-ProRule" id="PRU00335"/>
    </source>
</evidence>
<evidence type="ECO:0000256" key="2">
    <source>
        <dbReference type="ARBA" id="ARBA00023125"/>
    </source>
</evidence>
<feature type="DNA-binding region" description="H-T-H motif" evidence="4">
    <location>
        <begin position="39"/>
        <end position="58"/>
    </location>
</feature>
<dbReference type="InterPro" id="IPR036271">
    <property type="entry name" value="Tet_transcr_reg_TetR-rel_C_sf"/>
</dbReference>
<dbReference type="PANTHER" id="PTHR30055:SF148">
    <property type="entry name" value="TETR-FAMILY TRANSCRIPTIONAL REGULATOR"/>
    <property type="match status" value="1"/>
</dbReference>
<feature type="domain" description="HTH tetR-type" evidence="5">
    <location>
        <begin position="16"/>
        <end position="76"/>
    </location>
</feature>
<dbReference type="EMBL" id="VFPA01000001">
    <property type="protein sequence ID" value="TQM14408.1"/>
    <property type="molecule type" value="Genomic_DNA"/>
</dbReference>
<gene>
    <name evidence="6" type="ORF">FB558_1172</name>
</gene>
<keyword evidence="7" id="KW-1185">Reference proteome</keyword>
<dbReference type="SUPFAM" id="SSF46689">
    <property type="entry name" value="Homeodomain-like"/>
    <property type="match status" value="1"/>
</dbReference>
<dbReference type="GO" id="GO:0000976">
    <property type="term" value="F:transcription cis-regulatory region binding"/>
    <property type="evidence" value="ECO:0007669"/>
    <property type="project" value="TreeGrafter"/>
</dbReference>
<dbReference type="OrthoDB" id="9796019at2"/>